<dbReference type="OrthoDB" id="9789994at2"/>
<dbReference type="RefSeq" id="WP_062544604.1">
    <property type="nucleotide sequence ID" value="NZ_CP012643.1"/>
</dbReference>
<dbReference type="SMART" id="SM00382">
    <property type="entry name" value="AAA"/>
    <property type="match status" value="2"/>
</dbReference>
<proteinExistence type="inferred from homology"/>
<gene>
    <name evidence="6" type="ORF">DC20_15145</name>
</gene>
<dbReference type="PATRIC" id="fig|512763.3.peg.3332"/>
<feature type="domain" description="ABC transporter" evidence="5">
    <location>
        <begin position="281"/>
        <end position="500"/>
    </location>
</feature>
<dbReference type="KEGG" id="rti:DC20_15145"/>
<organism evidence="6 7">
    <name type="scientific">Rufibacter tibetensis</name>
    <dbReference type="NCBI Taxonomy" id="512763"/>
    <lineage>
        <taxon>Bacteria</taxon>
        <taxon>Pseudomonadati</taxon>
        <taxon>Bacteroidota</taxon>
        <taxon>Cytophagia</taxon>
        <taxon>Cytophagales</taxon>
        <taxon>Hymenobacteraceae</taxon>
        <taxon>Rufibacter</taxon>
    </lineage>
</organism>
<evidence type="ECO:0000259" key="5">
    <source>
        <dbReference type="PROSITE" id="PS50893"/>
    </source>
</evidence>
<name>A0A0P0C935_9BACT</name>
<keyword evidence="4" id="KW-0067">ATP-binding</keyword>
<evidence type="ECO:0000256" key="1">
    <source>
        <dbReference type="ARBA" id="ARBA00005417"/>
    </source>
</evidence>
<dbReference type="PANTHER" id="PTHR43117">
    <property type="entry name" value="OSMOPROTECTANT IMPORT ATP-BINDING PROTEIN OSMV"/>
    <property type="match status" value="1"/>
</dbReference>
<dbReference type="STRING" id="512763.DC20_15145"/>
<keyword evidence="7" id="KW-1185">Reference proteome</keyword>
<protein>
    <submittedName>
        <fullName evidence="6">ABC transporter</fullName>
    </submittedName>
</protein>
<dbReference type="PROSITE" id="PS50893">
    <property type="entry name" value="ABC_TRANSPORTER_2"/>
    <property type="match status" value="2"/>
</dbReference>
<evidence type="ECO:0000256" key="3">
    <source>
        <dbReference type="ARBA" id="ARBA00022741"/>
    </source>
</evidence>
<accession>A0A0P0C935</accession>
<dbReference type="SUPFAM" id="SSF52540">
    <property type="entry name" value="P-loop containing nucleoside triphosphate hydrolases"/>
    <property type="match status" value="2"/>
</dbReference>
<keyword evidence="3" id="KW-0547">Nucleotide-binding</keyword>
<keyword evidence="2" id="KW-0813">Transport</keyword>
<dbReference type="GO" id="GO:0005524">
    <property type="term" value="F:ATP binding"/>
    <property type="evidence" value="ECO:0007669"/>
    <property type="project" value="UniProtKB-KW"/>
</dbReference>
<evidence type="ECO:0000313" key="6">
    <source>
        <dbReference type="EMBL" id="ALJ00063.1"/>
    </source>
</evidence>
<dbReference type="Gene3D" id="3.40.50.300">
    <property type="entry name" value="P-loop containing nucleotide triphosphate hydrolases"/>
    <property type="match status" value="2"/>
</dbReference>
<evidence type="ECO:0000313" key="7">
    <source>
        <dbReference type="Proteomes" id="UP000061382"/>
    </source>
</evidence>
<evidence type="ECO:0000256" key="4">
    <source>
        <dbReference type="ARBA" id="ARBA00022840"/>
    </source>
</evidence>
<dbReference type="InterPro" id="IPR003593">
    <property type="entry name" value="AAA+_ATPase"/>
</dbReference>
<reference evidence="6 7" key="1">
    <citation type="submission" date="2015-08" db="EMBL/GenBank/DDBJ databases">
        <title>Complete genome sequence of Rufibacter tibetensis strain 1351t, a radiation-resistant bacterium from tibet plateau.</title>
        <authorList>
            <person name="Dai J."/>
        </authorList>
    </citation>
    <scope>NUCLEOTIDE SEQUENCE [LARGE SCALE GENOMIC DNA]</scope>
    <source>
        <strain evidence="6 7">1351</strain>
    </source>
</reference>
<comment type="similarity">
    <text evidence="1">Belongs to the ABC transporter superfamily.</text>
</comment>
<dbReference type="AlphaFoldDB" id="A0A0P0C935"/>
<dbReference type="Proteomes" id="UP000061382">
    <property type="component" value="Chromosome"/>
</dbReference>
<dbReference type="InterPro" id="IPR027417">
    <property type="entry name" value="P-loop_NTPase"/>
</dbReference>
<dbReference type="InterPro" id="IPR003439">
    <property type="entry name" value="ABC_transporter-like_ATP-bd"/>
</dbReference>
<dbReference type="PANTHER" id="PTHR43117:SF4">
    <property type="entry name" value="OSMOPROTECTANT IMPORT ATP-BINDING PROTEIN OSMV"/>
    <property type="match status" value="1"/>
</dbReference>
<evidence type="ECO:0000256" key="2">
    <source>
        <dbReference type="ARBA" id="ARBA00022448"/>
    </source>
</evidence>
<feature type="domain" description="ABC transporter" evidence="5">
    <location>
        <begin position="6"/>
        <end position="260"/>
    </location>
</feature>
<sequence length="501" mass="56162">MSRPFLSLQNVTIRHQNHVLFHDLNFEVQPGEQWALIGESGSGKSSLLKAIAGEMSVVGGQVRYGFYEEYLEQQPVPDIFFSFRNLLAMVGQKHTFKNLSTNTSTFYYQQRYHATDAEDAPTVEKYLTSVQPAVLADSWWTYARVISSFRLTELLQKQLIKLSNGETKRLLMAAAMLQNPKLLLLDMPLTGLDVESRAGFNQLLTEITSSGVTVILATSAQEIPEAITHVALLKKNRIVSAQPKAAYIPQRTKDQSNCPLKAELLSQLLSETESPEFSIIADLKNVTVTYGDKTVLDQVNWQVRQGERWALLGHNGAGKTTLLSLLNGDNPQAFSKDLTLFDRRRGTSETIWDIKKKIGFVSPELFQFFPHQQTCLQVVESGLYDTLGLFRKSQPGNATKARQWLELLGIAEEAQKPFRRVSASSQRLCLLARALIKHPPLLILDEPCQGMDAQQQERFEQVVDAICANSTTTLMYVTHYPEEIPSCVTKVLKLENGVVVS</sequence>
<dbReference type="Pfam" id="PF00005">
    <property type="entry name" value="ABC_tran"/>
    <property type="match status" value="2"/>
</dbReference>
<dbReference type="EMBL" id="CP012643">
    <property type="protein sequence ID" value="ALJ00063.1"/>
    <property type="molecule type" value="Genomic_DNA"/>
</dbReference>
<dbReference type="GO" id="GO:0016887">
    <property type="term" value="F:ATP hydrolysis activity"/>
    <property type="evidence" value="ECO:0007669"/>
    <property type="project" value="InterPro"/>
</dbReference>